<keyword evidence="1" id="KW-0732">Signal</keyword>
<gene>
    <name evidence="2" type="ORF">E7747_05490</name>
</gene>
<keyword evidence="3" id="KW-1185">Reference proteome</keyword>
<evidence type="ECO:0000313" key="3">
    <source>
        <dbReference type="Proteomes" id="UP000297149"/>
    </source>
</evidence>
<proteinExistence type="predicted"/>
<dbReference type="KEGG" id="ddb:E7747_05490"/>
<dbReference type="AlphaFoldDB" id="A0A4P7W1X5"/>
<feature type="signal peptide" evidence="1">
    <location>
        <begin position="1"/>
        <end position="24"/>
    </location>
</feature>
<organism evidence="2 3">
    <name type="scientific">Duncaniella dubosii</name>
    <dbReference type="NCBI Taxonomy" id="2518971"/>
    <lineage>
        <taxon>Bacteria</taxon>
        <taxon>Pseudomonadati</taxon>
        <taxon>Bacteroidota</taxon>
        <taxon>Bacteroidia</taxon>
        <taxon>Bacteroidales</taxon>
        <taxon>Muribaculaceae</taxon>
        <taxon>Duncaniella</taxon>
    </lineage>
</organism>
<name>A0A4P7W1X5_9BACT</name>
<protein>
    <submittedName>
        <fullName evidence="2">Uncharacterized protein</fullName>
    </submittedName>
</protein>
<dbReference type="Proteomes" id="UP000297149">
    <property type="component" value="Chromosome"/>
</dbReference>
<reference evidence="3" key="1">
    <citation type="submission" date="2019-02" db="EMBL/GenBank/DDBJ databases">
        <title>Isolation and identification of novel species under the genus Muribaculum.</title>
        <authorList>
            <person name="Miyake S."/>
            <person name="Ding Y."/>
            <person name="Low A."/>
            <person name="Soh M."/>
            <person name="Seedorf H."/>
        </authorList>
    </citation>
    <scope>NUCLEOTIDE SEQUENCE [LARGE SCALE GENOMIC DNA]</scope>
    <source>
        <strain evidence="3">H5</strain>
    </source>
</reference>
<accession>A0A4P7W1X5</accession>
<evidence type="ECO:0000256" key="1">
    <source>
        <dbReference type="SAM" id="SignalP"/>
    </source>
</evidence>
<dbReference type="EMBL" id="CP039396">
    <property type="protein sequence ID" value="QCD41782.1"/>
    <property type="molecule type" value="Genomic_DNA"/>
</dbReference>
<feature type="chain" id="PRO_5020587191" evidence="1">
    <location>
        <begin position="25"/>
        <end position="216"/>
    </location>
</feature>
<sequence>MCKIHLSAILLTVVMSLMATGAFASTSPKGIEAKVLDTVPRFSETLQGYDTAAEVTDRLSTMPMHAIEGVWRFAAEGTLMAVEREGDSELSGDDAGTVTYRMVIVRAADLSLRPGTVMGYLSPTAKRGVYDARIYTGRTDDGTKLYSPRTFTLTLSDNDSRMAINRYGTTFSFNWWRLLPYMYSRLISRREKKAGDINGCIRVYPMPAIPVEPRYL</sequence>
<dbReference type="RefSeq" id="WP_136414610.1">
    <property type="nucleotide sequence ID" value="NZ_CP039396.1"/>
</dbReference>
<evidence type="ECO:0000313" key="2">
    <source>
        <dbReference type="EMBL" id="QCD41782.1"/>
    </source>
</evidence>